<dbReference type="GO" id="GO:0006446">
    <property type="term" value="P:regulation of translational initiation"/>
    <property type="evidence" value="ECO:0007669"/>
    <property type="project" value="TreeGrafter"/>
</dbReference>
<reference evidence="3" key="2">
    <citation type="journal article" date="2021" name="PeerJ">
        <title>Extensive microbial diversity within the chicken gut microbiome revealed by metagenomics and culture.</title>
        <authorList>
            <person name="Gilroy R."/>
            <person name="Ravi A."/>
            <person name="Getino M."/>
            <person name="Pursley I."/>
            <person name="Horton D.L."/>
            <person name="Alikhan N.F."/>
            <person name="Baker D."/>
            <person name="Gharbi K."/>
            <person name="Hall N."/>
            <person name="Watson M."/>
            <person name="Adriaenssens E.M."/>
            <person name="Foster-Nyarko E."/>
            <person name="Jarju S."/>
            <person name="Secka A."/>
            <person name="Antonio M."/>
            <person name="Oren A."/>
            <person name="Chaudhuri R.R."/>
            <person name="La Ragione R."/>
            <person name="Hildebrand F."/>
            <person name="Pallen M.J."/>
        </authorList>
    </citation>
    <scope>NUCLEOTIDE SEQUENCE</scope>
    <source>
        <strain evidence="3">11167</strain>
    </source>
</reference>
<dbReference type="PANTHER" id="PTHR16301">
    <property type="entry name" value="IMPACT-RELATED"/>
    <property type="match status" value="1"/>
</dbReference>
<proteinExistence type="inferred from homology"/>
<comment type="caution">
    <text evidence="3">The sequence shown here is derived from an EMBL/GenBank/DDBJ whole genome shotgun (WGS) entry which is preliminary data.</text>
</comment>
<dbReference type="InterPro" id="IPR035647">
    <property type="entry name" value="EFG_III/V"/>
</dbReference>
<dbReference type="InterPro" id="IPR001498">
    <property type="entry name" value="Impact_N"/>
</dbReference>
<dbReference type="Pfam" id="PF01205">
    <property type="entry name" value="Impact_N"/>
    <property type="match status" value="1"/>
</dbReference>
<dbReference type="PANTHER" id="PTHR16301:SF20">
    <property type="entry name" value="IMPACT FAMILY MEMBER YIGZ"/>
    <property type="match status" value="1"/>
</dbReference>
<dbReference type="Proteomes" id="UP000823633">
    <property type="component" value="Unassembled WGS sequence"/>
</dbReference>
<gene>
    <name evidence="3" type="ORF">IAC42_07640</name>
</gene>
<evidence type="ECO:0000256" key="1">
    <source>
        <dbReference type="ARBA" id="ARBA00007665"/>
    </source>
</evidence>
<protein>
    <submittedName>
        <fullName evidence="3">YigZ family protein</fullName>
    </submittedName>
</protein>
<dbReference type="GO" id="GO:0005737">
    <property type="term" value="C:cytoplasm"/>
    <property type="evidence" value="ECO:0007669"/>
    <property type="project" value="TreeGrafter"/>
</dbReference>
<dbReference type="InterPro" id="IPR020568">
    <property type="entry name" value="Ribosomal_Su5_D2-typ_SF"/>
</dbReference>
<dbReference type="InterPro" id="IPR023582">
    <property type="entry name" value="Impact"/>
</dbReference>
<name>A0A9D9H9T2_9SPIR</name>
<sequence length="198" mass="21819">MRRLSERAEAQIVVKKSRFIAIALPISSLDEVKGVVKAIWQEHPDATHVVHAAVVGRTGTLYSCSDDREPKNTAGRPALEVLKGSGLTDIIVCVVRYFGGTLLGTGGLVKAYGDAVKEVLAVARSEEIVSRRHFSMLIGYEFHDRLQRTLSTYDIAGLKEDFGEGIRIEGDIVEDAAEALKRDFQSLTMGRCRLTWSE</sequence>
<feature type="domain" description="Impact N-terminal" evidence="2">
    <location>
        <begin position="15"/>
        <end position="120"/>
    </location>
</feature>
<dbReference type="Gene3D" id="3.30.230.30">
    <property type="entry name" value="Impact, N-terminal domain"/>
    <property type="match status" value="1"/>
</dbReference>
<evidence type="ECO:0000313" key="3">
    <source>
        <dbReference type="EMBL" id="MBO8443611.1"/>
    </source>
</evidence>
<accession>A0A9D9H9T2</accession>
<comment type="similarity">
    <text evidence="1">Belongs to the IMPACT family.</text>
</comment>
<dbReference type="SUPFAM" id="SSF54980">
    <property type="entry name" value="EF-G C-terminal domain-like"/>
    <property type="match status" value="1"/>
</dbReference>
<evidence type="ECO:0000313" key="4">
    <source>
        <dbReference type="Proteomes" id="UP000823633"/>
    </source>
</evidence>
<organism evidence="3 4">
    <name type="scientific">Candidatus Aphodenecus pullistercoris</name>
    <dbReference type="NCBI Taxonomy" id="2840669"/>
    <lineage>
        <taxon>Bacteria</taxon>
        <taxon>Pseudomonadati</taxon>
        <taxon>Spirochaetota</taxon>
        <taxon>Spirochaetia</taxon>
        <taxon>Spirochaetales</taxon>
        <taxon>Candidatus Aphodenecus</taxon>
    </lineage>
</organism>
<evidence type="ECO:0000259" key="2">
    <source>
        <dbReference type="Pfam" id="PF01205"/>
    </source>
</evidence>
<dbReference type="EMBL" id="JADIMU010000051">
    <property type="protein sequence ID" value="MBO8443611.1"/>
    <property type="molecule type" value="Genomic_DNA"/>
</dbReference>
<dbReference type="InterPro" id="IPR036956">
    <property type="entry name" value="Impact_N_sf"/>
</dbReference>
<reference evidence="3" key="1">
    <citation type="submission" date="2020-10" db="EMBL/GenBank/DDBJ databases">
        <authorList>
            <person name="Gilroy R."/>
        </authorList>
    </citation>
    <scope>NUCLEOTIDE SEQUENCE</scope>
    <source>
        <strain evidence="3">11167</strain>
    </source>
</reference>
<dbReference type="AlphaFoldDB" id="A0A9D9H9T2"/>
<dbReference type="SUPFAM" id="SSF54211">
    <property type="entry name" value="Ribosomal protein S5 domain 2-like"/>
    <property type="match status" value="1"/>
</dbReference>